<protein>
    <recommendedName>
        <fullName evidence="8">TF-B3 domain-containing protein</fullName>
    </recommendedName>
</protein>
<dbReference type="SUPFAM" id="SSF101936">
    <property type="entry name" value="DNA-binding pseudobarrel domain"/>
    <property type="match status" value="1"/>
</dbReference>
<dbReference type="Proteomes" id="UP000030687">
    <property type="component" value="Unassembled WGS sequence"/>
</dbReference>
<dbReference type="EMBL" id="KI536925">
    <property type="protein sequence ID" value="ESR41327.1"/>
    <property type="molecule type" value="Genomic_DNA"/>
</dbReference>
<sequence length="152" mass="17574">QAAIASGKPYEVTRTIVEMRDFGNPPQFDPKNPWQIRKSVTGSDVYNGKLVLSHYEFFDHVFRYWTLDLCNYVDQGNQYSVTIADYTDERNPKRFKSENIFVQGNHGIFFLGWTDVVQSRHLLPGDEIGLFWDVSSSNFGFKLLSRGNSHKN</sequence>
<evidence type="ECO:0000256" key="5">
    <source>
        <dbReference type="ARBA" id="ARBA00023242"/>
    </source>
</evidence>
<keyword evidence="7" id="KW-1185">Reference proteome</keyword>
<dbReference type="eggNOG" id="ENOG502S5MH">
    <property type="taxonomic scope" value="Eukaryota"/>
</dbReference>
<name>V4SKZ7_CITCL</name>
<dbReference type="InParanoid" id="V4SKZ7"/>
<organism evidence="6 7">
    <name type="scientific">Citrus clementina</name>
    <name type="common">Clementine</name>
    <name type="synonym">Citrus deliciosa x Citrus sinensis</name>
    <dbReference type="NCBI Taxonomy" id="85681"/>
    <lineage>
        <taxon>Eukaryota</taxon>
        <taxon>Viridiplantae</taxon>
        <taxon>Streptophyta</taxon>
        <taxon>Embryophyta</taxon>
        <taxon>Tracheophyta</taxon>
        <taxon>Spermatophyta</taxon>
        <taxon>Magnoliopsida</taxon>
        <taxon>eudicotyledons</taxon>
        <taxon>Gunneridae</taxon>
        <taxon>Pentapetalae</taxon>
        <taxon>rosids</taxon>
        <taxon>malvids</taxon>
        <taxon>Sapindales</taxon>
        <taxon>Rutaceae</taxon>
        <taxon>Aurantioideae</taxon>
        <taxon>Citrus</taxon>
    </lineage>
</organism>
<dbReference type="Gramene" id="ESR41327">
    <property type="protein sequence ID" value="ESR41327"/>
    <property type="gene ID" value="CICLE_v10026971mg"/>
</dbReference>
<accession>V4SKZ7</accession>
<dbReference type="GO" id="GO:0003677">
    <property type="term" value="F:DNA binding"/>
    <property type="evidence" value="ECO:0007669"/>
    <property type="project" value="UniProtKB-KW"/>
</dbReference>
<keyword evidence="2" id="KW-0805">Transcription regulation</keyword>
<evidence type="ECO:0000256" key="4">
    <source>
        <dbReference type="ARBA" id="ARBA00023163"/>
    </source>
</evidence>
<dbReference type="FunCoup" id="V4SKZ7">
    <property type="interactions" value="58"/>
</dbReference>
<dbReference type="InterPro" id="IPR015300">
    <property type="entry name" value="DNA-bd_pseudobarrel_sf"/>
</dbReference>
<evidence type="ECO:0000313" key="7">
    <source>
        <dbReference type="Proteomes" id="UP000030687"/>
    </source>
</evidence>
<dbReference type="Gene3D" id="2.40.330.10">
    <property type="entry name" value="DNA-binding pseudobarrel domain"/>
    <property type="match status" value="1"/>
</dbReference>
<dbReference type="OMA" id="CIELFNN"/>
<evidence type="ECO:0008006" key="8">
    <source>
        <dbReference type="Google" id="ProtNLM"/>
    </source>
</evidence>
<gene>
    <name evidence="6" type="ORF">CICLE_v10026971mg</name>
</gene>
<dbReference type="KEGG" id="cic:CICLE_v10026971mg"/>
<comment type="subcellular location">
    <subcellularLocation>
        <location evidence="1">Nucleus</location>
    </subcellularLocation>
</comment>
<dbReference type="GO" id="GO:0005634">
    <property type="term" value="C:nucleus"/>
    <property type="evidence" value="ECO:0007669"/>
    <property type="project" value="UniProtKB-SubCell"/>
</dbReference>
<evidence type="ECO:0000256" key="3">
    <source>
        <dbReference type="ARBA" id="ARBA00023125"/>
    </source>
</evidence>
<keyword evidence="4" id="KW-0804">Transcription</keyword>
<reference evidence="6 7" key="1">
    <citation type="submission" date="2013-10" db="EMBL/GenBank/DDBJ databases">
        <authorList>
            <consortium name="International Citrus Genome Consortium"/>
            <person name="Jenkins J."/>
            <person name="Schmutz J."/>
            <person name="Prochnik S."/>
            <person name="Rokhsar D."/>
            <person name="Gmitter F."/>
            <person name="Ollitrault P."/>
            <person name="Machado M."/>
            <person name="Talon M."/>
            <person name="Wincker P."/>
            <person name="Jaillon O."/>
            <person name="Morgante M."/>
        </authorList>
    </citation>
    <scope>NUCLEOTIDE SEQUENCE</scope>
    <source>
        <strain evidence="7">cv. Clemenules</strain>
    </source>
</reference>
<evidence type="ECO:0000313" key="6">
    <source>
        <dbReference type="EMBL" id="ESR41327.1"/>
    </source>
</evidence>
<proteinExistence type="predicted"/>
<feature type="non-terminal residue" evidence="6">
    <location>
        <position position="1"/>
    </location>
</feature>
<dbReference type="AlphaFoldDB" id="V4SKZ7"/>
<keyword evidence="3" id="KW-0238">DNA-binding</keyword>
<evidence type="ECO:0000256" key="2">
    <source>
        <dbReference type="ARBA" id="ARBA00023015"/>
    </source>
</evidence>
<keyword evidence="5" id="KW-0539">Nucleus</keyword>
<evidence type="ECO:0000256" key="1">
    <source>
        <dbReference type="ARBA" id="ARBA00004123"/>
    </source>
</evidence>
<dbReference type="PANTHER" id="PTHR36264">
    <property type="entry name" value="SET DOMAIN-CONTAINING PROTEIN"/>
    <property type="match status" value="1"/>
</dbReference>
<dbReference type="PANTHER" id="PTHR36264:SF5">
    <property type="entry name" value="SET DOMAIN-CONTAINING PROTEIN"/>
    <property type="match status" value="1"/>
</dbReference>